<dbReference type="InterPro" id="IPR018712">
    <property type="entry name" value="Tle1-like_cat"/>
</dbReference>
<evidence type="ECO:0000256" key="1">
    <source>
        <dbReference type="SAM" id="MobiDB-lite"/>
    </source>
</evidence>
<dbReference type="EMBL" id="JAWRVE010000273">
    <property type="protein sequence ID" value="KAL1846251.1"/>
    <property type="molecule type" value="Genomic_DNA"/>
</dbReference>
<protein>
    <recommendedName>
        <fullName evidence="2">T6SS Phospholipase effector Tle1-like catalytic domain-containing protein</fullName>
    </recommendedName>
</protein>
<dbReference type="Pfam" id="PF09994">
    <property type="entry name" value="T6SS_Tle1-like_cat"/>
    <property type="match status" value="1"/>
</dbReference>
<proteinExistence type="predicted"/>
<feature type="domain" description="T6SS Phospholipase effector Tle1-like catalytic" evidence="2">
    <location>
        <begin position="54"/>
        <end position="117"/>
    </location>
</feature>
<evidence type="ECO:0000313" key="3">
    <source>
        <dbReference type="EMBL" id="KAL1846251.1"/>
    </source>
</evidence>
<keyword evidence="4" id="KW-1185">Reference proteome</keyword>
<accession>A0ABR3VVR3</accession>
<dbReference type="Proteomes" id="UP001583177">
    <property type="component" value="Unassembled WGS sequence"/>
</dbReference>
<evidence type="ECO:0000313" key="4">
    <source>
        <dbReference type="Proteomes" id="UP001583177"/>
    </source>
</evidence>
<sequence>MGNAKDNGTETAESQVDSVVEEQQGKTDPTKINNDSEGQDSKRTVNHKSDENEKRLFVCCDGTWENAASSTPSHSTNVALFVRCVGRLEPEAYETKSGRKDNVVQGGIGTKESIVAEETWAALTGAAK</sequence>
<reference evidence="3 4" key="1">
    <citation type="journal article" date="2024" name="IMA Fungus">
        <title>IMA Genome - F19 : A genome assembly and annotation guide to empower mycologists, including annotated draft genome sequences of Ceratocystis pirilliformis, Diaporthe australafricana, Fusarium ophioides, Paecilomyces lecythidis, and Sporothrix stenoceras.</title>
        <authorList>
            <person name="Aylward J."/>
            <person name="Wilson A.M."/>
            <person name="Visagie C.M."/>
            <person name="Spraker J."/>
            <person name="Barnes I."/>
            <person name="Buitendag C."/>
            <person name="Ceriani C."/>
            <person name="Del Mar Angel L."/>
            <person name="du Plessis D."/>
            <person name="Fuchs T."/>
            <person name="Gasser K."/>
            <person name="Kramer D."/>
            <person name="Li W."/>
            <person name="Munsamy K."/>
            <person name="Piso A."/>
            <person name="Price J.L."/>
            <person name="Sonnekus B."/>
            <person name="Thomas C."/>
            <person name="van der Nest A."/>
            <person name="van Dijk A."/>
            <person name="van Heerden A."/>
            <person name="van Vuuren N."/>
            <person name="Yilmaz N."/>
            <person name="Duong T.A."/>
            <person name="van der Merwe N.A."/>
            <person name="Wingfield M.J."/>
            <person name="Wingfield B.D."/>
        </authorList>
    </citation>
    <scope>NUCLEOTIDE SEQUENCE [LARGE SCALE GENOMIC DNA]</scope>
    <source>
        <strain evidence="3 4">CMW 18300</strain>
    </source>
</reference>
<evidence type="ECO:0000259" key="2">
    <source>
        <dbReference type="Pfam" id="PF09994"/>
    </source>
</evidence>
<feature type="region of interest" description="Disordered" evidence="1">
    <location>
        <begin position="1"/>
        <end position="49"/>
    </location>
</feature>
<name>A0ABR3VVR3_9PEZI</name>
<organism evidence="3 4">
    <name type="scientific">Diaporthe australafricana</name>
    <dbReference type="NCBI Taxonomy" id="127596"/>
    <lineage>
        <taxon>Eukaryota</taxon>
        <taxon>Fungi</taxon>
        <taxon>Dikarya</taxon>
        <taxon>Ascomycota</taxon>
        <taxon>Pezizomycotina</taxon>
        <taxon>Sordariomycetes</taxon>
        <taxon>Sordariomycetidae</taxon>
        <taxon>Diaporthales</taxon>
        <taxon>Diaporthaceae</taxon>
        <taxon>Diaporthe</taxon>
    </lineage>
</organism>
<feature type="compositionally biased region" description="Basic and acidic residues" evidence="1">
    <location>
        <begin position="39"/>
        <end position="49"/>
    </location>
</feature>
<gene>
    <name evidence="3" type="ORF">Daus18300_014304</name>
</gene>
<comment type="caution">
    <text evidence="3">The sequence shown here is derived from an EMBL/GenBank/DDBJ whole genome shotgun (WGS) entry which is preliminary data.</text>
</comment>